<keyword evidence="4" id="KW-1185">Reference proteome</keyword>
<organism evidence="3 4">
    <name type="scientific">Nocardia arthritidis</name>
    <dbReference type="NCBI Taxonomy" id="228602"/>
    <lineage>
        <taxon>Bacteria</taxon>
        <taxon>Bacillati</taxon>
        <taxon>Actinomycetota</taxon>
        <taxon>Actinomycetes</taxon>
        <taxon>Mycobacteriales</taxon>
        <taxon>Nocardiaceae</taxon>
        <taxon>Nocardia</taxon>
    </lineage>
</organism>
<proteinExistence type="predicted"/>
<evidence type="ECO:0000256" key="1">
    <source>
        <dbReference type="SAM" id="MobiDB-lite"/>
    </source>
</evidence>
<feature type="chain" id="PRO_5026267355" description="Secreted protein" evidence="2">
    <location>
        <begin position="27"/>
        <end position="162"/>
    </location>
</feature>
<dbReference type="RefSeq" id="WP_167477499.1">
    <property type="nucleotide sequence ID" value="NZ_CP046172.1"/>
</dbReference>
<feature type="signal peptide" evidence="2">
    <location>
        <begin position="1"/>
        <end position="26"/>
    </location>
</feature>
<evidence type="ECO:0000313" key="4">
    <source>
        <dbReference type="Proteomes" id="UP000503540"/>
    </source>
</evidence>
<dbReference type="EMBL" id="CP046172">
    <property type="protein sequence ID" value="QIS15212.1"/>
    <property type="molecule type" value="Genomic_DNA"/>
</dbReference>
<evidence type="ECO:0008006" key="5">
    <source>
        <dbReference type="Google" id="ProtNLM"/>
    </source>
</evidence>
<sequence length="162" mass="17280">MRVQRIARSAVIATLASATVMTWTMADRRVDGQAMHWRLCTAGSCATAVQLPASRPLGAHPPVRGPQVPGRTDRALPRCVPPHPGPRTGQARSRTTPSPVARRCAFTAALARSNSARAADPPQRTRADDGVRIETVGGQHCPADRTPDNTANSLPAIRICPR</sequence>
<keyword evidence="2" id="KW-0732">Signal</keyword>
<reference evidence="3 4" key="1">
    <citation type="journal article" date="2019" name="ACS Chem. Biol.">
        <title>Identification and Mobilization of a Cryptic Antibiotic Biosynthesis Gene Locus from a Human-Pathogenic Nocardia Isolate.</title>
        <authorList>
            <person name="Herisse M."/>
            <person name="Ishida K."/>
            <person name="Porter J.L."/>
            <person name="Howden B."/>
            <person name="Hertweck C."/>
            <person name="Stinear T.P."/>
            <person name="Pidot S.J."/>
        </authorList>
    </citation>
    <scope>NUCLEOTIDE SEQUENCE [LARGE SCALE GENOMIC DNA]</scope>
    <source>
        <strain evidence="3 4">AUSMDU00012717</strain>
    </source>
</reference>
<gene>
    <name evidence="3" type="ORF">F5544_36920</name>
</gene>
<feature type="region of interest" description="Disordered" evidence="1">
    <location>
        <begin position="56"/>
        <end position="100"/>
    </location>
</feature>
<evidence type="ECO:0000313" key="3">
    <source>
        <dbReference type="EMBL" id="QIS15212.1"/>
    </source>
</evidence>
<dbReference type="Proteomes" id="UP000503540">
    <property type="component" value="Chromosome"/>
</dbReference>
<dbReference type="KEGG" id="nah:F5544_36920"/>
<dbReference type="AlphaFoldDB" id="A0A6G9YPS9"/>
<name>A0A6G9YPS9_9NOCA</name>
<evidence type="ECO:0000256" key="2">
    <source>
        <dbReference type="SAM" id="SignalP"/>
    </source>
</evidence>
<protein>
    <recommendedName>
        <fullName evidence="5">Secreted protein</fullName>
    </recommendedName>
</protein>
<accession>A0A6G9YPS9</accession>